<dbReference type="Pfam" id="PF21263">
    <property type="entry name" value="Acyl-CoA-dh_C"/>
    <property type="match status" value="1"/>
</dbReference>
<evidence type="ECO:0000256" key="4">
    <source>
        <dbReference type="ARBA" id="ARBA00022827"/>
    </source>
</evidence>
<evidence type="ECO:0000256" key="5">
    <source>
        <dbReference type="RuleBase" id="RU362125"/>
    </source>
</evidence>
<feature type="domain" description="Acyl-CoA dehydrogenase/oxidase C-terminal" evidence="6">
    <location>
        <begin position="264"/>
        <end position="429"/>
    </location>
</feature>
<keyword evidence="5 10" id="KW-0560">Oxidoreductase</keyword>
<keyword evidence="11" id="KW-1185">Reference proteome</keyword>
<dbReference type="PROSITE" id="PS00073">
    <property type="entry name" value="ACYL_COA_DH_2"/>
    <property type="match status" value="1"/>
</dbReference>
<comment type="caution">
    <text evidence="10">The sequence shown here is derived from an EMBL/GenBank/DDBJ whole genome shotgun (WGS) entry which is preliminary data.</text>
</comment>
<dbReference type="InterPro" id="IPR037069">
    <property type="entry name" value="AcylCoA_DH/ox_N_sf"/>
</dbReference>
<sequence>MAVAEANKIFERSSIRGGEFLIKETQASQIFIPEEFNEEQQMIAATCREFLAKEIWPRLDEIDHAKSPELIASLMDKAGELGLLGTAVPEEYGGFGMNFNTSMLVAEATGAGNSFSVALSAHTGIGTLPILYYGNEEQKSKYLPKLASGEWKAAYCLTEPDSGSDANSAKTKARLSGDGLHYIVNGQKMWITNGGFADVFIVFAKVEENGQTDKNLTAFIIDKTSGGITMNEPEHKMGIKGSDTRQIFFNDCEVPVENMLSERGNGFKIAVNILNIGRIKLAAAALGGAKKVAEQAINYANERKQFGTSIANFGAIKHKIAEMAVGMYATESAAYRVGQNIDDLITAFQAKGMSDSEAKLKALEELAIECAIMKVHGSEVLDFVVDEGVQIYGGMGFSADAPMDRAYRDSRINRIFEGTNEINRMLVVDMLLKRAMKGQLDLMGPAAAVGKEIMSIPDFGADEEETLFAKEKKVIRNLKKAVLMVAGAAVQKFMMKLSEEQEIIMSLADMVIEIYVAESVLLRVEKRIGLLGEERNALQKDLALVYLNRSVEKVNSAGRAAITSFAESDELNVMLMGLKRFTKIEPSNLKNARRRIADELIAKNNYTF</sequence>
<accession>A0ABN7RL31</accession>
<dbReference type="GO" id="GO:0016491">
    <property type="term" value="F:oxidoreductase activity"/>
    <property type="evidence" value="ECO:0007669"/>
    <property type="project" value="UniProtKB-KW"/>
</dbReference>
<feature type="domain" description="Acyl-CoA dehydrogenase-like C-terminal" evidence="9">
    <location>
        <begin position="477"/>
        <end position="580"/>
    </location>
</feature>
<dbReference type="Pfam" id="PF02771">
    <property type="entry name" value="Acyl-CoA_dh_N"/>
    <property type="match status" value="1"/>
</dbReference>
<gene>
    <name evidence="10" type="primary">fadE</name>
    <name evidence="10" type="ORF">DYBT9623_04886</name>
</gene>
<dbReference type="InterPro" id="IPR006091">
    <property type="entry name" value="Acyl-CoA_Oxase/DH_mid-dom"/>
</dbReference>
<dbReference type="InterPro" id="IPR049426">
    <property type="entry name" value="Acyl-CoA-dh-like_C"/>
</dbReference>
<dbReference type="PANTHER" id="PTHR43884:SF12">
    <property type="entry name" value="ISOVALERYL-COA DEHYDROGENASE, MITOCHONDRIAL-RELATED"/>
    <property type="match status" value="1"/>
</dbReference>
<dbReference type="SUPFAM" id="SSF47203">
    <property type="entry name" value="Acyl-CoA dehydrogenase C-terminal domain-like"/>
    <property type="match status" value="1"/>
</dbReference>
<dbReference type="InterPro" id="IPR046373">
    <property type="entry name" value="Acyl-CoA_Oxase/DH_mid-dom_sf"/>
</dbReference>
<proteinExistence type="inferred from homology"/>
<dbReference type="Pfam" id="PF00441">
    <property type="entry name" value="Acyl-CoA_dh_1"/>
    <property type="match status" value="1"/>
</dbReference>
<dbReference type="RefSeq" id="WP_215236144.1">
    <property type="nucleotide sequence ID" value="NZ_CAJRAU010000009.1"/>
</dbReference>
<comment type="cofactor">
    <cofactor evidence="1 5">
        <name>FAD</name>
        <dbReference type="ChEBI" id="CHEBI:57692"/>
    </cofactor>
</comment>
<evidence type="ECO:0000313" key="11">
    <source>
        <dbReference type="Proteomes" id="UP000679725"/>
    </source>
</evidence>
<dbReference type="EMBL" id="CAJRAU010000009">
    <property type="protein sequence ID" value="CAG5073716.1"/>
    <property type="molecule type" value="Genomic_DNA"/>
</dbReference>
<keyword evidence="3 5" id="KW-0285">Flavoprotein</keyword>
<reference evidence="10 11" key="1">
    <citation type="submission" date="2021-04" db="EMBL/GenBank/DDBJ databases">
        <authorList>
            <person name="Rodrigo-Torres L."/>
            <person name="Arahal R. D."/>
            <person name="Lucena T."/>
        </authorList>
    </citation>
    <scope>NUCLEOTIDE SEQUENCE [LARGE SCALE GENOMIC DNA]</scope>
    <source>
        <strain evidence="10 11">CECT 9623</strain>
    </source>
</reference>
<dbReference type="SUPFAM" id="SSF56645">
    <property type="entry name" value="Acyl-CoA dehydrogenase NM domain-like"/>
    <property type="match status" value="1"/>
</dbReference>
<feature type="domain" description="Acyl-CoA dehydrogenase/oxidase N-terminal" evidence="8">
    <location>
        <begin position="37"/>
        <end position="150"/>
    </location>
</feature>
<evidence type="ECO:0000259" key="6">
    <source>
        <dbReference type="Pfam" id="PF00441"/>
    </source>
</evidence>
<organism evidence="10 11">
    <name type="scientific">Dyadobacter linearis</name>
    <dbReference type="NCBI Taxonomy" id="2823330"/>
    <lineage>
        <taxon>Bacteria</taxon>
        <taxon>Pseudomonadati</taxon>
        <taxon>Bacteroidota</taxon>
        <taxon>Cytophagia</taxon>
        <taxon>Cytophagales</taxon>
        <taxon>Spirosomataceae</taxon>
        <taxon>Dyadobacter</taxon>
    </lineage>
</organism>
<dbReference type="InterPro" id="IPR013786">
    <property type="entry name" value="AcylCoA_DH/ox_N"/>
</dbReference>
<evidence type="ECO:0000256" key="2">
    <source>
        <dbReference type="ARBA" id="ARBA00009347"/>
    </source>
</evidence>
<dbReference type="InterPro" id="IPR009075">
    <property type="entry name" value="AcylCo_DH/oxidase_C"/>
</dbReference>
<dbReference type="Gene3D" id="1.10.540.10">
    <property type="entry name" value="Acyl-CoA dehydrogenase/oxidase, N-terminal domain"/>
    <property type="match status" value="1"/>
</dbReference>
<feature type="domain" description="Acyl-CoA oxidase/dehydrogenase middle" evidence="7">
    <location>
        <begin position="154"/>
        <end position="252"/>
    </location>
</feature>
<evidence type="ECO:0000313" key="10">
    <source>
        <dbReference type="EMBL" id="CAG5073716.1"/>
    </source>
</evidence>
<dbReference type="Gene3D" id="1.20.140.10">
    <property type="entry name" value="Butyryl-CoA Dehydrogenase, subunit A, domain 3"/>
    <property type="match status" value="2"/>
</dbReference>
<dbReference type="InterPro" id="IPR006089">
    <property type="entry name" value="Acyl-CoA_DH_CS"/>
</dbReference>
<keyword evidence="4 5" id="KW-0274">FAD</keyword>
<dbReference type="EC" id="1.3.99.-" evidence="10"/>
<evidence type="ECO:0000259" key="9">
    <source>
        <dbReference type="Pfam" id="PF21263"/>
    </source>
</evidence>
<dbReference type="Proteomes" id="UP000679725">
    <property type="component" value="Unassembled WGS sequence"/>
</dbReference>
<dbReference type="InterPro" id="IPR009100">
    <property type="entry name" value="AcylCoA_DH/oxidase_NM_dom_sf"/>
</dbReference>
<evidence type="ECO:0000259" key="7">
    <source>
        <dbReference type="Pfam" id="PF02770"/>
    </source>
</evidence>
<dbReference type="PANTHER" id="PTHR43884">
    <property type="entry name" value="ACYL-COA DEHYDROGENASE"/>
    <property type="match status" value="1"/>
</dbReference>
<dbReference type="PROSITE" id="PS00072">
    <property type="entry name" value="ACYL_COA_DH_1"/>
    <property type="match status" value="1"/>
</dbReference>
<evidence type="ECO:0000256" key="1">
    <source>
        <dbReference type="ARBA" id="ARBA00001974"/>
    </source>
</evidence>
<dbReference type="Pfam" id="PF02770">
    <property type="entry name" value="Acyl-CoA_dh_M"/>
    <property type="match status" value="1"/>
</dbReference>
<protein>
    <submittedName>
        <fullName evidence="10">Acyl-CoA dehydrogenase</fullName>
        <ecNumber evidence="10">1.3.99.-</ecNumber>
    </submittedName>
</protein>
<dbReference type="InterPro" id="IPR036250">
    <property type="entry name" value="AcylCo_DH-like_C"/>
</dbReference>
<comment type="similarity">
    <text evidence="2 5">Belongs to the acyl-CoA dehydrogenase family.</text>
</comment>
<dbReference type="Gene3D" id="2.40.110.10">
    <property type="entry name" value="Butyryl-CoA Dehydrogenase, subunit A, domain 2"/>
    <property type="match status" value="1"/>
</dbReference>
<evidence type="ECO:0000259" key="8">
    <source>
        <dbReference type="Pfam" id="PF02771"/>
    </source>
</evidence>
<name>A0ABN7RL31_9BACT</name>
<evidence type="ECO:0000256" key="3">
    <source>
        <dbReference type="ARBA" id="ARBA00022630"/>
    </source>
</evidence>